<evidence type="ECO:0000259" key="8">
    <source>
        <dbReference type="Pfam" id="PF03734"/>
    </source>
</evidence>
<dbReference type="Pfam" id="PF03734">
    <property type="entry name" value="YkuD"/>
    <property type="match status" value="1"/>
</dbReference>
<reference evidence="9" key="1">
    <citation type="journal article" date="2021" name="PeerJ">
        <title>Extensive microbial diversity within the chicken gut microbiome revealed by metagenomics and culture.</title>
        <authorList>
            <person name="Gilroy R."/>
            <person name="Ravi A."/>
            <person name="Getino M."/>
            <person name="Pursley I."/>
            <person name="Horton D.L."/>
            <person name="Alikhan N.F."/>
            <person name="Baker D."/>
            <person name="Gharbi K."/>
            <person name="Hall N."/>
            <person name="Watson M."/>
            <person name="Adriaenssens E.M."/>
            <person name="Foster-Nyarko E."/>
            <person name="Jarju S."/>
            <person name="Secka A."/>
            <person name="Antonio M."/>
            <person name="Oren A."/>
            <person name="Chaudhuri R.R."/>
            <person name="La Ragione R."/>
            <person name="Hildebrand F."/>
            <person name="Pallen M.J."/>
        </authorList>
    </citation>
    <scope>NUCLEOTIDE SEQUENCE</scope>
    <source>
        <strain evidence="9">CHK183-5548</strain>
    </source>
</reference>
<sequence length="283" mass="30423">MMRRMRKVLIGLAAGACLLAAGTAYGADEGPGSGLIRTEDGRTERAEDNQTAGDQAGQTSPEAESRNGQTSPETEAPAGQTALVPETLPDRDVLSDPAVAADTDQVIVVRGLGGSAVRAAYYRVRNGEWSQVFETAGVWGLGGCTREKAEGDKKTPCGVYRFNAAFGILDDPGTVLPYHKVTEADYWVDDPQSSHYNRMVDAGQVEKDWNSAEHLIDVSPYYNYALSLTYNEEAVPGKGSAIFLHCTAEGYPGSSGCICIPEPEMKQIIQNADERTKIVILEN</sequence>
<reference evidence="9" key="2">
    <citation type="submission" date="2021-04" db="EMBL/GenBank/DDBJ databases">
        <authorList>
            <person name="Gilroy R."/>
        </authorList>
    </citation>
    <scope>NUCLEOTIDE SEQUENCE</scope>
    <source>
        <strain evidence="9">CHK183-5548</strain>
    </source>
</reference>
<keyword evidence="2" id="KW-0808">Transferase</keyword>
<evidence type="ECO:0000256" key="5">
    <source>
        <dbReference type="ARBA" id="ARBA00023316"/>
    </source>
</evidence>
<dbReference type="GO" id="GO:0016740">
    <property type="term" value="F:transferase activity"/>
    <property type="evidence" value="ECO:0007669"/>
    <property type="project" value="UniProtKB-KW"/>
</dbReference>
<evidence type="ECO:0000256" key="4">
    <source>
        <dbReference type="ARBA" id="ARBA00022984"/>
    </source>
</evidence>
<proteinExistence type="predicted"/>
<dbReference type="EMBL" id="DWWL01000015">
    <property type="protein sequence ID" value="HJC46981.1"/>
    <property type="molecule type" value="Genomic_DNA"/>
</dbReference>
<dbReference type="PANTHER" id="PTHR38589:SF1">
    <property type="entry name" value="BLR0621 PROTEIN"/>
    <property type="match status" value="1"/>
</dbReference>
<dbReference type="GO" id="GO:0071555">
    <property type="term" value="P:cell wall organization"/>
    <property type="evidence" value="ECO:0007669"/>
    <property type="project" value="UniProtKB-KW"/>
</dbReference>
<feature type="compositionally biased region" description="Basic and acidic residues" evidence="6">
    <location>
        <begin position="37"/>
        <end position="48"/>
    </location>
</feature>
<feature type="signal peptide" evidence="7">
    <location>
        <begin position="1"/>
        <end position="26"/>
    </location>
</feature>
<comment type="pathway">
    <text evidence="1">Cell wall biogenesis; peptidoglycan biosynthesis.</text>
</comment>
<protein>
    <submittedName>
        <fullName evidence="9">L,D-transpeptidase family protein</fullName>
    </submittedName>
</protein>
<dbReference type="GO" id="GO:0008360">
    <property type="term" value="P:regulation of cell shape"/>
    <property type="evidence" value="ECO:0007669"/>
    <property type="project" value="UniProtKB-KW"/>
</dbReference>
<dbReference type="Proteomes" id="UP000823883">
    <property type="component" value="Unassembled WGS sequence"/>
</dbReference>
<evidence type="ECO:0000313" key="9">
    <source>
        <dbReference type="EMBL" id="HJC46981.1"/>
    </source>
</evidence>
<keyword evidence="3" id="KW-0133">Cell shape</keyword>
<dbReference type="GO" id="GO:0009252">
    <property type="term" value="P:peptidoglycan biosynthetic process"/>
    <property type="evidence" value="ECO:0007669"/>
    <property type="project" value="UniProtKB-KW"/>
</dbReference>
<keyword evidence="5" id="KW-0961">Cell wall biogenesis/degradation</keyword>
<accession>A0A9D2T6A5</accession>
<dbReference type="PANTHER" id="PTHR38589">
    <property type="entry name" value="BLR0621 PROTEIN"/>
    <property type="match status" value="1"/>
</dbReference>
<keyword evidence="4" id="KW-0573">Peptidoglycan synthesis</keyword>
<dbReference type="AlphaFoldDB" id="A0A9D2T6A5"/>
<feature type="domain" description="L,D-TPase catalytic" evidence="8">
    <location>
        <begin position="125"/>
        <end position="280"/>
    </location>
</feature>
<evidence type="ECO:0000256" key="2">
    <source>
        <dbReference type="ARBA" id="ARBA00022679"/>
    </source>
</evidence>
<gene>
    <name evidence="9" type="ORF">IAA04_02895</name>
</gene>
<evidence type="ECO:0000256" key="6">
    <source>
        <dbReference type="SAM" id="MobiDB-lite"/>
    </source>
</evidence>
<organism evidence="9 10">
    <name type="scientific">Candidatus Lachnoclostridium pullistercoris</name>
    <dbReference type="NCBI Taxonomy" id="2838632"/>
    <lineage>
        <taxon>Bacteria</taxon>
        <taxon>Bacillati</taxon>
        <taxon>Bacillota</taxon>
        <taxon>Clostridia</taxon>
        <taxon>Lachnospirales</taxon>
        <taxon>Lachnospiraceae</taxon>
    </lineage>
</organism>
<dbReference type="SUPFAM" id="SSF141523">
    <property type="entry name" value="L,D-transpeptidase catalytic domain-like"/>
    <property type="match status" value="1"/>
</dbReference>
<feature type="chain" id="PRO_5039455931" evidence="7">
    <location>
        <begin position="27"/>
        <end position="283"/>
    </location>
</feature>
<feature type="region of interest" description="Disordered" evidence="6">
    <location>
        <begin position="28"/>
        <end position="83"/>
    </location>
</feature>
<evidence type="ECO:0000256" key="3">
    <source>
        <dbReference type="ARBA" id="ARBA00022960"/>
    </source>
</evidence>
<feature type="compositionally biased region" description="Polar residues" evidence="6">
    <location>
        <begin position="49"/>
        <end position="73"/>
    </location>
</feature>
<dbReference type="CDD" id="cd16913">
    <property type="entry name" value="YkuD_like"/>
    <property type="match status" value="1"/>
</dbReference>
<evidence type="ECO:0000256" key="7">
    <source>
        <dbReference type="SAM" id="SignalP"/>
    </source>
</evidence>
<dbReference type="InterPro" id="IPR038063">
    <property type="entry name" value="Transpep_catalytic_dom"/>
</dbReference>
<evidence type="ECO:0000313" key="10">
    <source>
        <dbReference type="Proteomes" id="UP000823883"/>
    </source>
</evidence>
<dbReference type="InterPro" id="IPR005490">
    <property type="entry name" value="LD_TPept_cat_dom"/>
</dbReference>
<dbReference type="Gene3D" id="2.40.440.10">
    <property type="entry name" value="L,D-transpeptidase catalytic domain-like"/>
    <property type="match status" value="1"/>
</dbReference>
<evidence type="ECO:0000256" key="1">
    <source>
        <dbReference type="ARBA" id="ARBA00004752"/>
    </source>
</evidence>
<comment type="caution">
    <text evidence="9">The sequence shown here is derived from an EMBL/GenBank/DDBJ whole genome shotgun (WGS) entry which is preliminary data.</text>
</comment>
<keyword evidence="7" id="KW-0732">Signal</keyword>
<name>A0A9D2T6A5_9FIRM</name>